<dbReference type="InterPro" id="IPR008266">
    <property type="entry name" value="Tyr_kinase_AS"/>
</dbReference>
<keyword evidence="2" id="KW-0812">Transmembrane</keyword>
<evidence type="ECO:0000256" key="2">
    <source>
        <dbReference type="SAM" id="Phobius"/>
    </source>
</evidence>
<dbReference type="Gene3D" id="1.10.510.10">
    <property type="entry name" value="Transferase(Phosphotransferase) domain 1"/>
    <property type="match status" value="1"/>
</dbReference>
<gene>
    <name evidence="4" type="ORF">RDB_LOCUS39671</name>
</gene>
<protein>
    <recommendedName>
        <fullName evidence="3">Protein kinase domain-containing protein</fullName>
    </recommendedName>
</protein>
<reference evidence="4" key="1">
    <citation type="submission" date="2021-01" db="EMBL/GenBank/DDBJ databases">
        <authorList>
            <person name="Kaushik A."/>
        </authorList>
    </citation>
    <scope>NUCLEOTIDE SEQUENCE</scope>
    <source>
        <strain evidence="4">AG1-1B</strain>
    </source>
</reference>
<keyword evidence="2" id="KW-1133">Transmembrane helix</keyword>
<evidence type="ECO:0000313" key="4">
    <source>
        <dbReference type="EMBL" id="CAE6412578.1"/>
    </source>
</evidence>
<evidence type="ECO:0000313" key="5">
    <source>
        <dbReference type="Proteomes" id="UP000663826"/>
    </source>
</evidence>
<dbReference type="Pfam" id="PF00069">
    <property type="entry name" value="Pkinase"/>
    <property type="match status" value="1"/>
</dbReference>
<feature type="transmembrane region" description="Helical" evidence="2">
    <location>
        <begin position="21"/>
        <end position="40"/>
    </location>
</feature>
<dbReference type="InterPro" id="IPR000719">
    <property type="entry name" value="Prot_kinase_dom"/>
</dbReference>
<dbReference type="InterPro" id="IPR051681">
    <property type="entry name" value="Ser/Thr_Kinases-Pseudokinases"/>
</dbReference>
<sequence>MWTIHQPKPRAASPRTIRRLILLYLILLTILLQTETFHFLDDPPNNTQSQHQLPTPSSSPDPRPPARRLTIPDLVSTDEHFGKGSALQTALDTLDMAAPPGDAVLTFNDTGDGDCILSARPWEVDECRRVNQELWERLDNGRSRVHSPAPTYGPAVQPAALLYLTPPSSPEPVHKSNPAPMAHTEPPNVPEPIVSTDYAGLFDCPANRTPTFESAEYLSDWDDFGEDDECAVDSLDTPAYGTSSYTREPISGSYCCSSNGSFINPKHPVYPTAAMGVSPYDLSTMSGSNIKDLTSQLDLSSFPEWPIARGGFGEVWKGALALNKEKTRLIAVKRLTMYTATGDEGIKKIAKRTKKELSIWSSLSHENILPLLGTCFFRGGVGIVSEWQHNGNAIDWVKANPGLDRLKLCEGICSGLTYLHNRQVVHGDLRGANVLISKSGQPRLIDFGLASVTGSNAFSVSSTLAGTVRWMAPELQVTERQGTTIEGDIFAFGMTALELFTGLPPFANVNNDIAVLLKYQKGERPSRPLQAKRSNRGGDRTRDVCAPMDNETWDLVEECWSQDPLSRPTADSILEWFMQKKKRRECDLRVSGGVEFVLDTGYQTDAVL</sequence>
<name>A0A8H2WXT1_9AGAM</name>
<proteinExistence type="predicted"/>
<feature type="region of interest" description="Disordered" evidence="1">
    <location>
        <begin position="525"/>
        <end position="544"/>
    </location>
</feature>
<evidence type="ECO:0000259" key="3">
    <source>
        <dbReference type="PROSITE" id="PS50011"/>
    </source>
</evidence>
<dbReference type="GO" id="GO:0004674">
    <property type="term" value="F:protein serine/threonine kinase activity"/>
    <property type="evidence" value="ECO:0007669"/>
    <property type="project" value="TreeGrafter"/>
</dbReference>
<feature type="region of interest" description="Disordered" evidence="1">
    <location>
        <begin position="42"/>
        <end position="67"/>
    </location>
</feature>
<organism evidence="4 5">
    <name type="scientific">Rhizoctonia solani</name>
    <dbReference type="NCBI Taxonomy" id="456999"/>
    <lineage>
        <taxon>Eukaryota</taxon>
        <taxon>Fungi</taxon>
        <taxon>Dikarya</taxon>
        <taxon>Basidiomycota</taxon>
        <taxon>Agaricomycotina</taxon>
        <taxon>Agaricomycetes</taxon>
        <taxon>Cantharellales</taxon>
        <taxon>Ceratobasidiaceae</taxon>
        <taxon>Rhizoctonia</taxon>
    </lineage>
</organism>
<comment type="caution">
    <text evidence="4">The sequence shown here is derived from an EMBL/GenBank/DDBJ whole genome shotgun (WGS) entry which is preliminary data.</text>
</comment>
<dbReference type="PROSITE" id="PS50011">
    <property type="entry name" value="PROTEIN_KINASE_DOM"/>
    <property type="match status" value="1"/>
</dbReference>
<accession>A0A8H2WXT1</accession>
<dbReference type="PANTHER" id="PTHR44329:SF214">
    <property type="entry name" value="PROTEIN KINASE DOMAIN-CONTAINING PROTEIN"/>
    <property type="match status" value="1"/>
</dbReference>
<feature type="compositionally biased region" description="Polar residues" evidence="1">
    <location>
        <begin position="44"/>
        <end position="53"/>
    </location>
</feature>
<dbReference type="EMBL" id="CAJMWQ010000969">
    <property type="protein sequence ID" value="CAE6412578.1"/>
    <property type="molecule type" value="Genomic_DNA"/>
</dbReference>
<dbReference type="GO" id="GO:0005524">
    <property type="term" value="F:ATP binding"/>
    <property type="evidence" value="ECO:0007669"/>
    <property type="project" value="InterPro"/>
</dbReference>
<feature type="domain" description="Protein kinase" evidence="3">
    <location>
        <begin position="301"/>
        <end position="577"/>
    </location>
</feature>
<keyword evidence="2" id="KW-0472">Membrane</keyword>
<dbReference type="AlphaFoldDB" id="A0A8H2WXT1"/>
<dbReference type="SUPFAM" id="SSF56112">
    <property type="entry name" value="Protein kinase-like (PK-like)"/>
    <property type="match status" value="1"/>
</dbReference>
<evidence type="ECO:0000256" key="1">
    <source>
        <dbReference type="SAM" id="MobiDB-lite"/>
    </source>
</evidence>
<dbReference type="PROSITE" id="PS00109">
    <property type="entry name" value="PROTEIN_KINASE_TYR"/>
    <property type="match status" value="1"/>
</dbReference>
<dbReference type="PANTHER" id="PTHR44329">
    <property type="entry name" value="SERINE/THREONINE-PROTEIN KINASE TNNI3K-RELATED"/>
    <property type="match status" value="1"/>
</dbReference>
<dbReference type="Proteomes" id="UP000663826">
    <property type="component" value="Unassembled WGS sequence"/>
</dbReference>
<dbReference type="InterPro" id="IPR011009">
    <property type="entry name" value="Kinase-like_dom_sf"/>
</dbReference>